<dbReference type="SMART" id="SM00342">
    <property type="entry name" value="HTH_ARAC"/>
    <property type="match status" value="1"/>
</dbReference>
<comment type="catalytic activity">
    <reaction evidence="1">
        <text>ATP + protein L-histidine = ADP + protein N-phospho-L-histidine.</text>
        <dbReference type="EC" id="2.7.13.3"/>
    </reaction>
</comment>
<evidence type="ECO:0000256" key="3">
    <source>
        <dbReference type="ARBA" id="ARBA00022553"/>
    </source>
</evidence>
<dbReference type="InterPro" id="IPR003661">
    <property type="entry name" value="HisK_dim/P_dom"/>
</dbReference>
<protein>
    <recommendedName>
        <fullName evidence="2">histidine kinase</fullName>
        <ecNumber evidence="2">2.7.13.3</ecNumber>
    </recommendedName>
</protein>
<keyword evidence="4" id="KW-0808">Transferase</keyword>
<evidence type="ECO:0000256" key="5">
    <source>
        <dbReference type="ARBA" id="ARBA00022777"/>
    </source>
</evidence>
<dbReference type="Proteomes" id="UP000594042">
    <property type="component" value="Chromosome"/>
</dbReference>
<dbReference type="InterPro" id="IPR004358">
    <property type="entry name" value="Sig_transdc_His_kin-like_C"/>
</dbReference>
<keyword evidence="10" id="KW-0812">Transmembrane</keyword>
<dbReference type="SUPFAM" id="SSF52172">
    <property type="entry name" value="CheY-like"/>
    <property type="match status" value="1"/>
</dbReference>
<feature type="modified residue" description="4-aspartylphosphate" evidence="9">
    <location>
        <position position="1138"/>
    </location>
</feature>
<dbReference type="InterPro" id="IPR009057">
    <property type="entry name" value="Homeodomain-like_sf"/>
</dbReference>
<dbReference type="Pfam" id="PF00512">
    <property type="entry name" value="HisKA"/>
    <property type="match status" value="1"/>
</dbReference>
<name>A0A7G1HX94_9BACT</name>
<dbReference type="CDD" id="cd17574">
    <property type="entry name" value="REC_OmpR"/>
    <property type="match status" value="1"/>
</dbReference>
<evidence type="ECO:0000259" key="13">
    <source>
        <dbReference type="PROSITE" id="PS50110"/>
    </source>
</evidence>
<keyword evidence="10" id="KW-0472">Membrane</keyword>
<dbReference type="SMART" id="SM00387">
    <property type="entry name" value="HATPase_c"/>
    <property type="match status" value="1"/>
</dbReference>
<dbReference type="EMBL" id="AP023322">
    <property type="protein sequence ID" value="BCI63044.1"/>
    <property type="molecule type" value="Genomic_DNA"/>
</dbReference>
<sequence length="1345" mass="155157">MRNSLFILFFFVCTVLHSTSSYYTYSISDGLSNSTIKAIYQDKMGYMWFGTKDGINRFDGNEIRTYRSDVQQRNAVFNNDITFIAGDENGYMWIGSFNGIELFDPYTEEFLSLDTYFPGQTMPTGIVSGIYVESSSKVWISTKNGLYFLDKNAGVVSCILENVYINRMNKCAEGFIMAEVLGKGFTLIDLRTHEVSYLEKDGANKRNPVNDIFMDSKGRVWLGADLYNFFVYDHHSRQIIPVKIKIPSGIYSDSGQIHTIIEYNDTTLVLGTDNGLLPFNTNNMVFCSNSDGFLADRLLYHRIMSVYKDGDGAFWFGTFNKGLKYYNPNHYLFKSYDLATDKGLPVGVVGNIVENNGVIWIGHERGLSLLDMKTDKTSYFNIQSHVLQKNKDSELYYIFKERSDLFYFYLLNRGTYIFDLEKRKDCKRISIPPTSQVRSMVKDMEGNIWIAEENLSIYDPKTDEIKTDLITNEKGLTKYMLAQELLMRYNGNILIGSRTNGVLEYYYDKYIPGCYLMAHKLDIEPLANKNVNVLFEDHKHNVWIGTYSSGLYCCNIEKGEYVLYNEEKGLISNMICGVLEDERTGHIWVSTVAGVSSIHPETGKILNYSYKTGFPLQEVSVHSFFKASDGKIYVGGIDRIVSFDPSFFNAMSDTLSVHITSIKSLNTKADPKTQQYTSTAALKNVHFSYSQSSIVIKFSTQNYIYPKENKYMFKLEGFDNNWNYTDRPEVTYSNLPDGEYTFLVKACNIDGVWSPIVTELDFVIHPPFWRTIWAKIFYFLVVFALLLFIIKYIINRKTYKYKQQIAQIEKDNIEKYYQLKLDLFTKFSHELRTPLTLIISPVNDLMNDKFLPERLQYIVRTIYKNSKRLLLLVNQLLDFRKIEHGAMKLSISKVPVESFIWEQIENFRELSSKKQITIHYENLYKEDNVWFDVEMMEKVISNLLSNAIKYTGECGQISIRSYELNEFFYFMISDNGEGISEEDIHHIFEPFYQVHQGTHSGMFGSGIGLSLVQYIVKLHGGNIWVESEKGKGTTFYISLFLGKEHYVENNSEIVEGNFKDVISHPIKEETLFDEEEVLPDSSLSDRSKSWVLVVEDDADLRLYIKSQLEKDFFILEAADGKEGYAIALEQLPNLIISDVMMPNMSGIEMCDKIKDDIRTAHIPVILLTAKVMNEHIEEGYEHKADDYILKPFDAHLLNVRVKNIIQNRERLRQLFTTQLLTPGLSEEDEVVSQDDLFMQKLMELVEKNISNSDFSIDEICQNLGMSRAQFFRKTKAISNSTPNKLILQLRMKMAVKLLLKNKLSISEVAYKVGFSDPAYFSKTFKSVYNISPTDFLKNRHVDKGI</sequence>
<dbReference type="PROSITE" id="PS50109">
    <property type="entry name" value="HIS_KIN"/>
    <property type="match status" value="1"/>
</dbReference>
<feature type="domain" description="Histidine kinase" evidence="12">
    <location>
        <begin position="826"/>
        <end position="1043"/>
    </location>
</feature>
<feature type="domain" description="HTH araC/xylS-type" evidence="11">
    <location>
        <begin position="1239"/>
        <end position="1338"/>
    </location>
</feature>
<dbReference type="SUPFAM" id="SSF46689">
    <property type="entry name" value="Homeodomain-like"/>
    <property type="match status" value="1"/>
</dbReference>
<dbReference type="SUPFAM" id="SSF47384">
    <property type="entry name" value="Homodimeric domain of signal transducing histidine kinase"/>
    <property type="match status" value="1"/>
</dbReference>
<dbReference type="Gene3D" id="1.10.287.130">
    <property type="match status" value="1"/>
</dbReference>
<evidence type="ECO:0000259" key="11">
    <source>
        <dbReference type="PROSITE" id="PS01124"/>
    </source>
</evidence>
<dbReference type="InterPro" id="IPR036097">
    <property type="entry name" value="HisK_dim/P_sf"/>
</dbReference>
<dbReference type="KEGG" id="copr:Cop2CBH44_13970"/>
<dbReference type="Gene3D" id="3.40.50.2300">
    <property type="match status" value="1"/>
</dbReference>
<dbReference type="SMART" id="SM00388">
    <property type="entry name" value="HisKA"/>
    <property type="match status" value="1"/>
</dbReference>
<dbReference type="PROSITE" id="PS01124">
    <property type="entry name" value="HTH_ARAC_FAMILY_2"/>
    <property type="match status" value="1"/>
</dbReference>
<reference evidence="15" key="1">
    <citation type="submission" date="2020-07" db="EMBL/GenBank/DDBJ databases">
        <title>Complete genome sequencing of Coprobacter sp. strain 2CBH44.</title>
        <authorList>
            <person name="Sakamoto M."/>
            <person name="Murakami T."/>
            <person name="Mori H."/>
        </authorList>
    </citation>
    <scope>NUCLEOTIDE SEQUENCE [LARGE SCALE GENOMIC DNA]</scope>
    <source>
        <strain evidence="15">2CBH44</strain>
    </source>
</reference>
<dbReference type="SMART" id="SM00448">
    <property type="entry name" value="REC"/>
    <property type="match status" value="1"/>
</dbReference>
<evidence type="ECO:0000259" key="12">
    <source>
        <dbReference type="PROSITE" id="PS50109"/>
    </source>
</evidence>
<dbReference type="GO" id="GO:0043565">
    <property type="term" value="F:sequence-specific DNA binding"/>
    <property type="evidence" value="ECO:0007669"/>
    <property type="project" value="InterPro"/>
</dbReference>
<proteinExistence type="predicted"/>
<dbReference type="Pfam" id="PF12833">
    <property type="entry name" value="HTH_18"/>
    <property type="match status" value="1"/>
</dbReference>
<dbReference type="GO" id="GO:0000155">
    <property type="term" value="F:phosphorelay sensor kinase activity"/>
    <property type="evidence" value="ECO:0007669"/>
    <property type="project" value="InterPro"/>
</dbReference>
<dbReference type="Gene3D" id="1.10.10.60">
    <property type="entry name" value="Homeodomain-like"/>
    <property type="match status" value="1"/>
</dbReference>
<dbReference type="SUPFAM" id="SSF55874">
    <property type="entry name" value="ATPase domain of HSP90 chaperone/DNA topoisomerase II/histidine kinase"/>
    <property type="match status" value="1"/>
</dbReference>
<dbReference type="Pfam" id="PF02518">
    <property type="entry name" value="HATPase_c"/>
    <property type="match status" value="1"/>
</dbReference>
<evidence type="ECO:0000256" key="7">
    <source>
        <dbReference type="ARBA" id="ARBA00023125"/>
    </source>
</evidence>
<dbReference type="Gene3D" id="3.30.565.10">
    <property type="entry name" value="Histidine kinase-like ATPase, C-terminal domain"/>
    <property type="match status" value="1"/>
</dbReference>
<keyword evidence="5 14" id="KW-0418">Kinase</keyword>
<evidence type="ECO:0000256" key="2">
    <source>
        <dbReference type="ARBA" id="ARBA00012438"/>
    </source>
</evidence>
<dbReference type="PROSITE" id="PS50110">
    <property type="entry name" value="RESPONSE_REGULATORY"/>
    <property type="match status" value="1"/>
</dbReference>
<evidence type="ECO:0000256" key="8">
    <source>
        <dbReference type="ARBA" id="ARBA00023163"/>
    </source>
</evidence>
<dbReference type="InterPro" id="IPR011123">
    <property type="entry name" value="Y_Y_Y"/>
</dbReference>
<evidence type="ECO:0000313" key="15">
    <source>
        <dbReference type="Proteomes" id="UP000594042"/>
    </source>
</evidence>
<accession>A0A7G1HX94</accession>
<dbReference type="InterPro" id="IPR018062">
    <property type="entry name" value="HTH_AraC-typ_CS"/>
</dbReference>
<dbReference type="CDD" id="cd00075">
    <property type="entry name" value="HATPase"/>
    <property type="match status" value="1"/>
</dbReference>
<dbReference type="PANTHER" id="PTHR43547:SF2">
    <property type="entry name" value="HYBRID SIGNAL TRANSDUCTION HISTIDINE KINASE C"/>
    <property type="match status" value="1"/>
</dbReference>
<keyword evidence="3 9" id="KW-0597">Phosphoprotein</keyword>
<dbReference type="InterPro" id="IPR003594">
    <property type="entry name" value="HATPase_dom"/>
</dbReference>
<evidence type="ECO:0000256" key="9">
    <source>
        <dbReference type="PROSITE-ProRule" id="PRU00169"/>
    </source>
</evidence>
<dbReference type="InterPro" id="IPR036890">
    <property type="entry name" value="HATPase_C_sf"/>
</dbReference>
<dbReference type="PRINTS" id="PR00344">
    <property type="entry name" value="BCTRLSENSOR"/>
</dbReference>
<keyword evidence="7" id="KW-0238">DNA-binding</keyword>
<dbReference type="InterPro" id="IPR015943">
    <property type="entry name" value="WD40/YVTN_repeat-like_dom_sf"/>
</dbReference>
<feature type="domain" description="Response regulatory" evidence="13">
    <location>
        <begin position="1090"/>
        <end position="1205"/>
    </location>
</feature>
<dbReference type="InterPro" id="IPR005467">
    <property type="entry name" value="His_kinase_dom"/>
</dbReference>
<dbReference type="InterPro" id="IPR011006">
    <property type="entry name" value="CheY-like_superfamily"/>
</dbReference>
<dbReference type="InterPro" id="IPR011110">
    <property type="entry name" value="Reg_prop"/>
</dbReference>
<dbReference type="RefSeq" id="WP_200755792.1">
    <property type="nucleotide sequence ID" value="NZ_AP023322.1"/>
</dbReference>
<dbReference type="Gene3D" id="2.130.10.10">
    <property type="entry name" value="YVTN repeat-like/Quinoprotein amine dehydrogenase"/>
    <property type="match status" value="2"/>
</dbReference>
<dbReference type="PROSITE" id="PS00041">
    <property type="entry name" value="HTH_ARAC_FAMILY_1"/>
    <property type="match status" value="1"/>
</dbReference>
<dbReference type="Pfam" id="PF00072">
    <property type="entry name" value="Response_reg"/>
    <property type="match status" value="1"/>
</dbReference>
<evidence type="ECO:0000256" key="10">
    <source>
        <dbReference type="SAM" id="Phobius"/>
    </source>
</evidence>
<dbReference type="InterPro" id="IPR001789">
    <property type="entry name" value="Sig_transdc_resp-reg_receiver"/>
</dbReference>
<evidence type="ECO:0000256" key="1">
    <source>
        <dbReference type="ARBA" id="ARBA00000085"/>
    </source>
</evidence>
<dbReference type="SUPFAM" id="SSF63829">
    <property type="entry name" value="Calcium-dependent phosphotriesterase"/>
    <property type="match status" value="3"/>
</dbReference>
<evidence type="ECO:0000313" key="14">
    <source>
        <dbReference type="EMBL" id="BCI63044.1"/>
    </source>
</evidence>
<organism evidence="14 15">
    <name type="scientific">Coprobacter secundus subsp. similis</name>
    <dbReference type="NCBI Taxonomy" id="2751153"/>
    <lineage>
        <taxon>Bacteria</taxon>
        <taxon>Pseudomonadati</taxon>
        <taxon>Bacteroidota</taxon>
        <taxon>Bacteroidia</taxon>
        <taxon>Bacteroidales</taxon>
        <taxon>Barnesiellaceae</taxon>
        <taxon>Coprobacter</taxon>
    </lineage>
</organism>
<evidence type="ECO:0000256" key="4">
    <source>
        <dbReference type="ARBA" id="ARBA00022679"/>
    </source>
</evidence>
<gene>
    <name evidence="14" type="ORF">Cop2CBH44_13970</name>
</gene>
<dbReference type="Pfam" id="PF07495">
    <property type="entry name" value="Y_Y_Y"/>
    <property type="match status" value="1"/>
</dbReference>
<evidence type="ECO:0000256" key="6">
    <source>
        <dbReference type="ARBA" id="ARBA00023015"/>
    </source>
</evidence>
<dbReference type="InterPro" id="IPR018060">
    <property type="entry name" value="HTH_AraC"/>
</dbReference>
<feature type="transmembrane region" description="Helical" evidence="10">
    <location>
        <begin position="776"/>
        <end position="794"/>
    </location>
</feature>
<keyword evidence="15" id="KW-1185">Reference proteome</keyword>
<dbReference type="PANTHER" id="PTHR43547">
    <property type="entry name" value="TWO-COMPONENT HISTIDINE KINASE"/>
    <property type="match status" value="1"/>
</dbReference>
<dbReference type="FunFam" id="3.30.565.10:FF:000006">
    <property type="entry name" value="Sensor histidine kinase WalK"/>
    <property type="match status" value="1"/>
</dbReference>
<dbReference type="CDD" id="cd00082">
    <property type="entry name" value="HisKA"/>
    <property type="match status" value="1"/>
</dbReference>
<dbReference type="GO" id="GO:0003700">
    <property type="term" value="F:DNA-binding transcription factor activity"/>
    <property type="evidence" value="ECO:0007669"/>
    <property type="project" value="InterPro"/>
</dbReference>
<dbReference type="EC" id="2.7.13.3" evidence="2"/>
<keyword evidence="10" id="KW-1133">Transmembrane helix</keyword>
<dbReference type="Gene3D" id="2.60.40.10">
    <property type="entry name" value="Immunoglobulins"/>
    <property type="match status" value="1"/>
</dbReference>
<dbReference type="InterPro" id="IPR013783">
    <property type="entry name" value="Ig-like_fold"/>
</dbReference>
<keyword evidence="8" id="KW-0804">Transcription</keyword>
<dbReference type="Pfam" id="PF07494">
    <property type="entry name" value="Reg_prop"/>
    <property type="match status" value="2"/>
</dbReference>
<keyword evidence="6" id="KW-0805">Transcription regulation</keyword>